<sequence>MSSTEPPPMIVVSATFYPNLQDIRCVMGIRACESAVQLGIRLLLVDASPPEVRAALEHAGATVKPQTAVGKKGAALRQAIKFAMEELPQHGVICFQELEKVEMISMQSAVAAAIVREGADICVPRRDDALFRSSYPIEQYHSEHFANLYLDSLAAAVGFPSIDWTFGPVAFRASFGSHWLQSEGELWDAQIVPMVLAARWHGAHVVSETVEYTHPIEMKSEEEGGAKWSEKRLDQLNFLFKHVGGALKSTQPL</sequence>
<protein>
    <recommendedName>
        <fullName evidence="2">Glycosyltransferase 2-like domain-containing protein</fullName>
    </recommendedName>
</protein>
<dbReference type="AlphaFoldDB" id="A0A7S4BNX9"/>
<dbReference type="EMBL" id="HBIZ01037930">
    <property type="protein sequence ID" value="CAE0771596.1"/>
    <property type="molecule type" value="Transcribed_RNA"/>
</dbReference>
<name>A0A7S4BNX9_CHRCT</name>
<organism evidence="1">
    <name type="scientific">Chrysotila carterae</name>
    <name type="common">Marine alga</name>
    <name type="synonym">Syracosphaera carterae</name>
    <dbReference type="NCBI Taxonomy" id="13221"/>
    <lineage>
        <taxon>Eukaryota</taxon>
        <taxon>Haptista</taxon>
        <taxon>Haptophyta</taxon>
        <taxon>Prymnesiophyceae</taxon>
        <taxon>Isochrysidales</taxon>
        <taxon>Isochrysidaceae</taxon>
        <taxon>Chrysotila</taxon>
    </lineage>
</organism>
<accession>A0A7S4BNX9</accession>
<gene>
    <name evidence="1" type="ORF">PCAR00345_LOCUS24208</name>
</gene>
<evidence type="ECO:0008006" key="2">
    <source>
        <dbReference type="Google" id="ProtNLM"/>
    </source>
</evidence>
<proteinExistence type="predicted"/>
<evidence type="ECO:0000313" key="1">
    <source>
        <dbReference type="EMBL" id="CAE0771596.1"/>
    </source>
</evidence>
<reference evidence="1" key="1">
    <citation type="submission" date="2021-01" db="EMBL/GenBank/DDBJ databases">
        <authorList>
            <person name="Corre E."/>
            <person name="Pelletier E."/>
            <person name="Niang G."/>
            <person name="Scheremetjew M."/>
            <person name="Finn R."/>
            <person name="Kale V."/>
            <person name="Holt S."/>
            <person name="Cochrane G."/>
            <person name="Meng A."/>
            <person name="Brown T."/>
            <person name="Cohen L."/>
        </authorList>
    </citation>
    <scope>NUCLEOTIDE SEQUENCE</scope>
    <source>
        <strain evidence="1">CCMP645</strain>
    </source>
</reference>